<proteinExistence type="predicted"/>
<evidence type="ECO:0008006" key="3">
    <source>
        <dbReference type="Google" id="ProtNLM"/>
    </source>
</evidence>
<accession>A0A1N7N080</accession>
<protein>
    <recommendedName>
        <fullName evidence="3">DUF4845 domain-containing protein</fullName>
    </recommendedName>
</protein>
<dbReference type="EMBL" id="FTOE01000007">
    <property type="protein sequence ID" value="SIS91760.1"/>
    <property type="molecule type" value="Genomic_DNA"/>
</dbReference>
<dbReference type="OrthoDB" id="6078083at2"/>
<dbReference type="Proteomes" id="UP000185999">
    <property type="component" value="Unassembled WGS sequence"/>
</dbReference>
<dbReference type="Pfam" id="PF16137">
    <property type="entry name" value="DUF4845"/>
    <property type="match status" value="1"/>
</dbReference>
<organism evidence="1 2">
    <name type="scientific">Neptunomonas antarctica</name>
    <dbReference type="NCBI Taxonomy" id="619304"/>
    <lineage>
        <taxon>Bacteria</taxon>
        <taxon>Pseudomonadati</taxon>
        <taxon>Pseudomonadota</taxon>
        <taxon>Gammaproteobacteria</taxon>
        <taxon>Oceanospirillales</taxon>
        <taxon>Oceanospirillaceae</taxon>
        <taxon>Neptunomonas</taxon>
    </lineage>
</organism>
<evidence type="ECO:0000313" key="1">
    <source>
        <dbReference type="EMBL" id="SIS91760.1"/>
    </source>
</evidence>
<reference evidence="2" key="1">
    <citation type="submission" date="2017-01" db="EMBL/GenBank/DDBJ databases">
        <authorList>
            <person name="Varghese N."/>
            <person name="Submissions S."/>
        </authorList>
    </citation>
    <scope>NUCLEOTIDE SEQUENCE [LARGE SCALE GENOMIC DNA]</scope>
    <source>
        <strain evidence="2">DSM 22306</strain>
    </source>
</reference>
<dbReference type="AlphaFoldDB" id="A0A1N7N080"/>
<evidence type="ECO:0000313" key="2">
    <source>
        <dbReference type="Proteomes" id="UP000185999"/>
    </source>
</evidence>
<name>A0A1N7N080_9GAMM</name>
<dbReference type="RefSeq" id="WP_054340839.1">
    <property type="nucleotide sequence ID" value="NZ_FTOE01000007.1"/>
</dbReference>
<keyword evidence="2" id="KW-1185">Reference proteome</keyword>
<dbReference type="STRING" id="619304.SAMN05421760_107166"/>
<sequence>MYKQEKGASFFSMLIVLMMAGTLLATAFKIYQPYLNHLTIKSVIENVTQDYDELRKPIPTIRADINKRLYINQVNLPTQDALVIVNDKGLLKFNLKYEVRLPMFFNVDAVIKFSEYYEAVVP</sequence>
<gene>
    <name evidence="1" type="ORF">SAMN05421760_107166</name>
</gene>
<dbReference type="InterPro" id="IPR032314">
    <property type="entry name" value="DUF4845"/>
</dbReference>